<dbReference type="InterPro" id="IPR001752">
    <property type="entry name" value="Kinesin_motor_dom"/>
</dbReference>
<evidence type="ECO:0000313" key="6">
    <source>
        <dbReference type="EMBL" id="EYU18718.1"/>
    </source>
</evidence>
<dbReference type="Pfam" id="PF00307">
    <property type="entry name" value="CH"/>
    <property type="match status" value="1"/>
</dbReference>
<dbReference type="EMBL" id="KI632325">
    <property type="protein sequence ID" value="EYU18718.1"/>
    <property type="molecule type" value="Genomic_DNA"/>
</dbReference>
<dbReference type="CDD" id="cd21203">
    <property type="entry name" value="CH_AtKIN14-like"/>
    <property type="match status" value="1"/>
</dbReference>
<dbReference type="GO" id="GO:0005524">
    <property type="term" value="F:ATP binding"/>
    <property type="evidence" value="ECO:0007669"/>
    <property type="project" value="InterPro"/>
</dbReference>
<comment type="similarity">
    <text evidence="1">Belongs to the TRAFAC class myosin-kinesin ATPase superfamily. Kinesin family. KIN-14 subfamily.</text>
</comment>
<dbReference type="AlphaFoldDB" id="A0A022PV82"/>
<dbReference type="PANTHER" id="PTHR47972">
    <property type="entry name" value="KINESIN-LIKE PROTEIN KLP-3"/>
    <property type="match status" value="1"/>
</dbReference>
<feature type="non-terminal residue" evidence="6">
    <location>
        <position position="1"/>
    </location>
</feature>
<gene>
    <name evidence="6" type="ORF">MIMGU_mgv1a026092mg</name>
</gene>
<dbReference type="InterPro" id="IPR036961">
    <property type="entry name" value="Kinesin_motor_dom_sf"/>
</dbReference>
<dbReference type="STRING" id="4155.A0A022PV82"/>
<dbReference type="InterPro" id="IPR001715">
    <property type="entry name" value="CH_dom"/>
</dbReference>
<dbReference type="GO" id="GO:0008017">
    <property type="term" value="F:microtubule binding"/>
    <property type="evidence" value="ECO:0007669"/>
    <property type="project" value="InterPro"/>
</dbReference>
<keyword evidence="2" id="KW-0505">Motor protein</keyword>
<dbReference type="SMART" id="SM00033">
    <property type="entry name" value="CH"/>
    <property type="match status" value="1"/>
</dbReference>
<dbReference type="SUPFAM" id="SSF52540">
    <property type="entry name" value="P-loop containing nucleoside triphosphate hydrolases"/>
    <property type="match status" value="1"/>
</dbReference>
<dbReference type="Proteomes" id="UP000030748">
    <property type="component" value="Unassembled WGS sequence"/>
</dbReference>
<evidence type="ECO:0000256" key="1">
    <source>
        <dbReference type="ARBA" id="ARBA00010899"/>
    </source>
</evidence>
<dbReference type="GO" id="GO:0007018">
    <property type="term" value="P:microtubule-based movement"/>
    <property type="evidence" value="ECO:0007669"/>
    <property type="project" value="InterPro"/>
</dbReference>
<keyword evidence="7" id="KW-1185">Reference proteome</keyword>
<evidence type="ECO:0000259" key="4">
    <source>
        <dbReference type="PROSITE" id="PS50021"/>
    </source>
</evidence>
<feature type="domain" description="Calponin-homology (CH)" evidence="4">
    <location>
        <begin position="26"/>
        <end position="150"/>
    </location>
</feature>
<dbReference type="FunFam" id="1.10.418.10:FF:000073">
    <property type="entry name" value="Kinesin-like protein KIN-14L"/>
    <property type="match status" value="1"/>
</dbReference>
<feature type="domain" description="Kinesin motor" evidence="5">
    <location>
        <begin position="343"/>
        <end position="434"/>
    </location>
</feature>
<dbReference type="PROSITE" id="PS50067">
    <property type="entry name" value="KINESIN_MOTOR_2"/>
    <property type="match status" value="1"/>
</dbReference>
<sequence length="434" mass="49061">VLMEDLTRRGTVGEMNFASRRAEEASLRRYQAVHWLDYLVGPLGIQSQPSEKEFISCLRNGLVLCNVINKVQPGSVPKVIENTLLSPSLPWDSQPLPAYQYFENLRNFLMAAEDMKLPIFDASVFERENLEVGSSTKVVDCILALKAFHEWKQMTGGNGVYKPPRSPIVNSAGRIHARTPLLVSRDTSRKLDLSGERNKEMPSANDIRKLEDKIVKALAEHMVETKENLDNNLVASYHSGRMKFTSFAHVSIFRFLGLERSCSPVRSTFLPLTDLLNLENRKNIKQLLSSAKKEVESLRFQLQSDLKQLGDQVLEMSTAALGYHKAVKENRNLYNMVQDLKGNIRVYCRIRPVFSSKVQNVVDFIGKDGSLVVMDPNPLKDAKRIFQFNRVFGPTATQDEVFVDTQPLVRSVMDGYNVCVFAYGQTGSGKHTLW</sequence>
<dbReference type="InterPro" id="IPR027640">
    <property type="entry name" value="Kinesin-like_fam"/>
</dbReference>
<dbReference type="SUPFAM" id="SSF47576">
    <property type="entry name" value="Calponin-homology domain, CH-domain"/>
    <property type="match status" value="1"/>
</dbReference>
<evidence type="ECO:0000256" key="2">
    <source>
        <dbReference type="ARBA" id="ARBA00023175"/>
    </source>
</evidence>
<dbReference type="Gene3D" id="1.10.418.10">
    <property type="entry name" value="Calponin-like domain"/>
    <property type="match status" value="1"/>
</dbReference>
<dbReference type="Pfam" id="PF16796">
    <property type="entry name" value="Microtub_bd"/>
    <property type="match status" value="1"/>
</dbReference>
<protein>
    <recommendedName>
        <fullName evidence="8">Kinesin motor domain-containing protein</fullName>
    </recommendedName>
</protein>
<evidence type="ECO:0000259" key="5">
    <source>
        <dbReference type="PROSITE" id="PS50067"/>
    </source>
</evidence>
<evidence type="ECO:0000256" key="3">
    <source>
        <dbReference type="PROSITE-ProRule" id="PRU00283"/>
    </source>
</evidence>
<dbReference type="Gene3D" id="3.40.850.10">
    <property type="entry name" value="Kinesin motor domain"/>
    <property type="match status" value="1"/>
</dbReference>
<organism evidence="6 7">
    <name type="scientific">Erythranthe guttata</name>
    <name type="common">Yellow monkey flower</name>
    <name type="synonym">Mimulus guttatus</name>
    <dbReference type="NCBI Taxonomy" id="4155"/>
    <lineage>
        <taxon>Eukaryota</taxon>
        <taxon>Viridiplantae</taxon>
        <taxon>Streptophyta</taxon>
        <taxon>Embryophyta</taxon>
        <taxon>Tracheophyta</taxon>
        <taxon>Spermatophyta</taxon>
        <taxon>Magnoliopsida</taxon>
        <taxon>eudicotyledons</taxon>
        <taxon>Gunneridae</taxon>
        <taxon>Pentapetalae</taxon>
        <taxon>asterids</taxon>
        <taxon>lamiids</taxon>
        <taxon>Lamiales</taxon>
        <taxon>Phrymaceae</taxon>
        <taxon>Erythranthe</taxon>
    </lineage>
</organism>
<dbReference type="InterPro" id="IPR036872">
    <property type="entry name" value="CH_dom_sf"/>
</dbReference>
<reference evidence="6 7" key="1">
    <citation type="journal article" date="2013" name="Proc. Natl. Acad. Sci. U.S.A.">
        <title>Fine-scale variation in meiotic recombination in Mimulus inferred from population shotgun sequencing.</title>
        <authorList>
            <person name="Hellsten U."/>
            <person name="Wright K.M."/>
            <person name="Jenkins J."/>
            <person name="Shu S."/>
            <person name="Yuan Y."/>
            <person name="Wessler S.R."/>
            <person name="Schmutz J."/>
            <person name="Willis J.H."/>
            <person name="Rokhsar D.S."/>
        </authorList>
    </citation>
    <scope>NUCLEOTIDE SEQUENCE [LARGE SCALE GENOMIC DNA]</scope>
    <source>
        <strain evidence="7">cv. DUN x IM62</strain>
    </source>
</reference>
<dbReference type="PROSITE" id="PS50021">
    <property type="entry name" value="CH"/>
    <property type="match status" value="1"/>
</dbReference>
<name>A0A022PV82_ERYGU</name>
<evidence type="ECO:0000313" key="7">
    <source>
        <dbReference type="Proteomes" id="UP000030748"/>
    </source>
</evidence>
<dbReference type="GO" id="GO:0003777">
    <property type="term" value="F:microtubule motor activity"/>
    <property type="evidence" value="ECO:0007669"/>
    <property type="project" value="InterPro"/>
</dbReference>
<comment type="caution">
    <text evidence="3">Lacks conserved residue(s) required for the propagation of feature annotation.</text>
</comment>
<dbReference type="InterPro" id="IPR027417">
    <property type="entry name" value="P-loop_NTPase"/>
</dbReference>
<dbReference type="InterPro" id="IPR031852">
    <property type="entry name" value="Vik1/Cik1_MT-bd"/>
</dbReference>
<evidence type="ECO:0008006" key="8">
    <source>
        <dbReference type="Google" id="ProtNLM"/>
    </source>
</evidence>
<accession>A0A022PV82</accession>
<dbReference type="PANTHER" id="PTHR47972:SF4">
    <property type="entry name" value="KINESIN-LIKE PROTEIN KIN-14L"/>
    <property type="match status" value="1"/>
</dbReference>
<proteinExistence type="inferred from homology"/>